<sequence length="119" mass="13546">MSCFLACFTDSFKSSDGQAYYGFATFREMCLFDYQAVVSSSLGVPDLSKYRMSFIDGVYAVLSVFVFVAVALREKNVLSCFYPMPAHETQEPLNFTENALEVPAWLLYEEAKDLNQNWL</sequence>
<reference evidence="7 8" key="1">
    <citation type="submission" date="2019-09" db="EMBL/GenBank/DDBJ databases">
        <title>A chromosome-level genome assembly of the Chinese tupelo Nyssa sinensis.</title>
        <authorList>
            <person name="Yang X."/>
            <person name="Kang M."/>
            <person name="Yang Y."/>
            <person name="Xiong H."/>
            <person name="Wang M."/>
            <person name="Zhang Z."/>
            <person name="Wang Z."/>
            <person name="Wu H."/>
            <person name="Ma T."/>
            <person name="Liu J."/>
            <person name="Xi Z."/>
        </authorList>
    </citation>
    <scope>NUCLEOTIDE SEQUENCE [LARGE SCALE GENOMIC DNA]</scope>
    <source>
        <strain evidence="7">J267</strain>
        <tissue evidence="7">Leaf</tissue>
    </source>
</reference>
<evidence type="ECO:0000256" key="6">
    <source>
        <dbReference type="SAM" id="Phobius"/>
    </source>
</evidence>
<dbReference type="InterPro" id="IPR007770">
    <property type="entry name" value="DMP"/>
</dbReference>
<feature type="transmembrane region" description="Helical" evidence="6">
    <location>
        <begin position="52"/>
        <end position="72"/>
    </location>
</feature>
<organism evidence="7 8">
    <name type="scientific">Nyssa sinensis</name>
    <dbReference type="NCBI Taxonomy" id="561372"/>
    <lineage>
        <taxon>Eukaryota</taxon>
        <taxon>Viridiplantae</taxon>
        <taxon>Streptophyta</taxon>
        <taxon>Embryophyta</taxon>
        <taxon>Tracheophyta</taxon>
        <taxon>Spermatophyta</taxon>
        <taxon>Magnoliopsida</taxon>
        <taxon>eudicotyledons</taxon>
        <taxon>Gunneridae</taxon>
        <taxon>Pentapetalae</taxon>
        <taxon>asterids</taxon>
        <taxon>Cornales</taxon>
        <taxon>Nyssaceae</taxon>
        <taxon>Nyssa</taxon>
    </lineage>
</organism>
<keyword evidence="8" id="KW-1185">Reference proteome</keyword>
<dbReference type="EMBL" id="CM018039">
    <property type="protein sequence ID" value="KAA8536581.1"/>
    <property type="molecule type" value="Genomic_DNA"/>
</dbReference>
<evidence type="ECO:0000256" key="2">
    <source>
        <dbReference type="ARBA" id="ARBA00008707"/>
    </source>
</evidence>
<proteinExistence type="inferred from homology"/>
<dbReference type="PANTHER" id="PTHR31621">
    <property type="entry name" value="PROTEIN DMP3"/>
    <property type="match status" value="1"/>
</dbReference>
<comment type="similarity">
    <text evidence="2">Belongs to the plant DMP1 protein family.</text>
</comment>
<dbReference type="OrthoDB" id="525686at2759"/>
<evidence type="ECO:0000313" key="7">
    <source>
        <dbReference type="EMBL" id="KAA8536581.1"/>
    </source>
</evidence>
<dbReference type="PANTHER" id="PTHR31621:SF1">
    <property type="entry name" value="PROTEIN DMP5"/>
    <property type="match status" value="1"/>
</dbReference>
<evidence type="ECO:0000256" key="3">
    <source>
        <dbReference type="ARBA" id="ARBA00022692"/>
    </source>
</evidence>
<dbReference type="Pfam" id="PF05078">
    <property type="entry name" value="DUF679"/>
    <property type="match status" value="1"/>
</dbReference>
<dbReference type="GO" id="GO:0016020">
    <property type="term" value="C:membrane"/>
    <property type="evidence" value="ECO:0007669"/>
    <property type="project" value="UniProtKB-SubCell"/>
</dbReference>
<keyword evidence="3 6" id="KW-0812">Transmembrane</keyword>
<accession>A0A5J5B606</accession>
<evidence type="ECO:0000313" key="8">
    <source>
        <dbReference type="Proteomes" id="UP000325577"/>
    </source>
</evidence>
<comment type="subcellular location">
    <subcellularLocation>
        <location evidence="1">Membrane</location>
        <topology evidence="1">Multi-pass membrane protein</topology>
    </subcellularLocation>
</comment>
<keyword evidence="5 6" id="KW-0472">Membrane</keyword>
<name>A0A5J5B606_9ASTE</name>
<evidence type="ECO:0000256" key="5">
    <source>
        <dbReference type="ARBA" id="ARBA00023136"/>
    </source>
</evidence>
<dbReference type="Proteomes" id="UP000325577">
    <property type="component" value="Linkage Group LG16"/>
</dbReference>
<dbReference type="GO" id="GO:0010256">
    <property type="term" value="P:endomembrane system organization"/>
    <property type="evidence" value="ECO:0007669"/>
    <property type="project" value="TreeGrafter"/>
</dbReference>
<gene>
    <name evidence="7" type="ORF">F0562_029059</name>
</gene>
<dbReference type="AlphaFoldDB" id="A0A5J5B606"/>
<evidence type="ECO:0000256" key="4">
    <source>
        <dbReference type="ARBA" id="ARBA00022989"/>
    </source>
</evidence>
<protein>
    <submittedName>
        <fullName evidence="7">Uncharacterized protein</fullName>
    </submittedName>
</protein>
<evidence type="ECO:0000256" key="1">
    <source>
        <dbReference type="ARBA" id="ARBA00004141"/>
    </source>
</evidence>
<keyword evidence="4 6" id="KW-1133">Transmembrane helix</keyword>
<dbReference type="GO" id="GO:0005737">
    <property type="term" value="C:cytoplasm"/>
    <property type="evidence" value="ECO:0007669"/>
    <property type="project" value="UniProtKB-ARBA"/>
</dbReference>